<dbReference type="Pfam" id="PF13560">
    <property type="entry name" value="HTH_31"/>
    <property type="match status" value="1"/>
</dbReference>
<dbReference type="SMART" id="SM00530">
    <property type="entry name" value="HTH_XRE"/>
    <property type="match status" value="1"/>
</dbReference>
<dbReference type="Proteomes" id="UP000236754">
    <property type="component" value="Unassembled WGS sequence"/>
</dbReference>
<feature type="compositionally biased region" description="Low complexity" evidence="1">
    <location>
        <begin position="1"/>
        <end position="19"/>
    </location>
</feature>
<name>A0A1H6DNM6_9ACTN</name>
<dbReference type="GO" id="GO:0003677">
    <property type="term" value="F:DNA binding"/>
    <property type="evidence" value="ECO:0007669"/>
    <property type="project" value="InterPro"/>
</dbReference>
<evidence type="ECO:0000313" key="4">
    <source>
        <dbReference type="Proteomes" id="UP000236754"/>
    </source>
</evidence>
<dbReference type="AlphaFoldDB" id="A0A1H6DNM6"/>
<dbReference type="InterPro" id="IPR010982">
    <property type="entry name" value="Lambda_DNA-bd_dom_sf"/>
</dbReference>
<keyword evidence="4" id="KW-1185">Reference proteome</keyword>
<dbReference type="Gene3D" id="1.10.260.40">
    <property type="entry name" value="lambda repressor-like DNA-binding domains"/>
    <property type="match status" value="1"/>
</dbReference>
<dbReference type="InterPro" id="IPR001387">
    <property type="entry name" value="Cro/C1-type_HTH"/>
</dbReference>
<dbReference type="Pfam" id="PF17765">
    <property type="entry name" value="MLTR_LBD"/>
    <property type="match status" value="1"/>
</dbReference>
<dbReference type="SUPFAM" id="SSF47413">
    <property type="entry name" value="lambda repressor-like DNA-binding domains"/>
    <property type="match status" value="1"/>
</dbReference>
<reference evidence="3 4" key="1">
    <citation type="submission" date="2016-10" db="EMBL/GenBank/DDBJ databases">
        <authorList>
            <person name="de Groot N.N."/>
        </authorList>
    </citation>
    <scope>NUCLEOTIDE SEQUENCE [LARGE SCALE GENOMIC DNA]</scope>
    <source>
        <strain evidence="3 4">CGMCC 4.2023</strain>
    </source>
</reference>
<evidence type="ECO:0000256" key="1">
    <source>
        <dbReference type="SAM" id="MobiDB-lite"/>
    </source>
</evidence>
<feature type="compositionally biased region" description="Low complexity" evidence="1">
    <location>
        <begin position="45"/>
        <end position="54"/>
    </location>
</feature>
<sequence>MLVVGPPAGPTAEGEPVAGTGAAADQRRRQELREFLKGRRARVSPAEAGLPAGGPRRRTPGLRREEVAVLAGVGASWYQWLEQGRDITVSPQVLDAVARVLRLNGPERRHLYVLAGLNPPLPEATPEIDVCAGLYRLLDGWMPYPAHIMDAYWNIVAYNDAAGRAFGFTDDTGNCLVSFFTSPVFRSMVEDVDSVAATVVAQYRAAASEFPGDEGFHRIVADVSALSPEFAGLWARGDIQPSGQLEKRITHPVVGTLHFESTQLRLAARPDLVIVVHSPLGAETAGKLERLAGREGRRGALVPLRDERAS</sequence>
<feature type="domain" description="HTH cro/C1-type" evidence="2">
    <location>
        <begin position="31"/>
        <end position="108"/>
    </location>
</feature>
<feature type="region of interest" description="Disordered" evidence="1">
    <location>
        <begin position="40"/>
        <end position="59"/>
    </location>
</feature>
<evidence type="ECO:0000313" key="3">
    <source>
        <dbReference type="EMBL" id="SEG86155.1"/>
    </source>
</evidence>
<gene>
    <name evidence="3" type="ORF">SAMN05216223_11714</name>
</gene>
<dbReference type="EMBL" id="FNVU01000017">
    <property type="protein sequence ID" value="SEG86155.1"/>
    <property type="molecule type" value="Genomic_DNA"/>
</dbReference>
<dbReference type="Gene3D" id="3.30.450.180">
    <property type="match status" value="1"/>
</dbReference>
<dbReference type="CDD" id="cd00093">
    <property type="entry name" value="HTH_XRE"/>
    <property type="match status" value="1"/>
</dbReference>
<accession>A0A1H6DNM6</accession>
<dbReference type="OrthoDB" id="3542608at2"/>
<feature type="region of interest" description="Disordered" evidence="1">
    <location>
        <begin position="1"/>
        <end position="27"/>
    </location>
</feature>
<dbReference type="InterPro" id="IPR041413">
    <property type="entry name" value="MLTR_LBD"/>
</dbReference>
<evidence type="ECO:0000259" key="2">
    <source>
        <dbReference type="SMART" id="SM00530"/>
    </source>
</evidence>
<dbReference type="PANTHER" id="PTHR35010:SF3">
    <property type="entry name" value="BLL4873 PROTEIN"/>
    <property type="match status" value="1"/>
</dbReference>
<organism evidence="3 4">
    <name type="scientific">Actinacidiphila yanglinensis</name>
    <dbReference type="NCBI Taxonomy" id="310779"/>
    <lineage>
        <taxon>Bacteria</taxon>
        <taxon>Bacillati</taxon>
        <taxon>Actinomycetota</taxon>
        <taxon>Actinomycetes</taxon>
        <taxon>Kitasatosporales</taxon>
        <taxon>Streptomycetaceae</taxon>
        <taxon>Actinacidiphila</taxon>
    </lineage>
</organism>
<proteinExistence type="predicted"/>
<dbReference type="PANTHER" id="PTHR35010">
    <property type="entry name" value="BLL4672 PROTEIN-RELATED"/>
    <property type="match status" value="1"/>
</dbReference>
<protein>
    <submittedName>
        <fullName evidence="3">Helix-turn-helix domain-containing protein</fullName>
    </submittedName>
</protein>